<dbReference type="SMART" id="SM00501">
    <property type="entry name" value="BRIGHT"/>
    <property type="match status" value="1"/>
</dbReference>
<dbReference type="Gene3D" id="2.60.40.790">
    <property type="match status" value="1"/>
</dbReference>
<reference evidence="8" key="1">
    <citation type="submission" date="2023-08" db="EMBL/GenBank/DDBJ databases">
        <title>A de novo genome assembly of Solanum verrucosum Schlechtendal, a Mexican diploid species geographically isolated from the other diploid A-genome species in potato relatives.</title>
        <authorList>
            <person name="Hosaka K."/>
        </authorList>
    </citation>
    <scope>NUCLEOTIDE SEQUENCE</scope>
    <source>
        <tissue evidence="8">Young leaves</tissue>
    </source>
</reference>
<protein>
    <recommendedName>
        <fullName evidence="7">SHSP domain-containing protein</fullName>
    </recommendedName>
</protein>
<sequence>GDVPTIDAGTDDELHNIDEGEVNEVHLSEKMIYEVNQNGNDLTVSRQEDRQMKANPTTVTTDGDARSCEFPKVKLEVTDFSIEKTPEPASPMFLINPSTANAGQHSGEASENISAMMADGEDDEGSPEDEAAFIGKLGTFYREKAMEFKLPKFYGHPLNCLKLWRSVIRLGGYDGVSLLFCTGLALLFLGHSAASMRRHRTQNGELQLPIAPPPGSSGVDNEGSGYQISASGRAVRDSAARCRRGWQEQHHLGYGEVAEPIVKDRSANNTPKRAKSLKTSGSLKHLGQNEVEHPMKASETETSKPLDVQVVDVGPPADWVKINIRETNDSFEVYALVPGLSREEVQVQSDPAGRLVITGQPNQFDNLWGVIGFKKVHTLLFILLILTLIEKLNVSSMDLKTISLLRFYLLITTLLRSLRQSKGSPFVSWPDIVFFFQVVTLPARIDQLRTNAVFTLHGCLHVHVPFAQQNR</sequence>
<dbReference type="SUPFAM" id="SSF46774">
    <property type="entry name" value="ARID-like"/>
    <property type="match status" value="1"/>
</dbReference>
<dbReference type="InterPro" id="IPR001606">
    <property type="entry name" value="ARID_dom"/>
</dbReference>
<dbReference type="InterPro" id="IPR045147">
    <property type="entry name" value="ARI3A/B/C"/>
</dbReference>
<name>A0AAF0V570_SOLVR</name>
<evidence type="ECO:0000256" key="4">
    <source>
        <dbReference type="ARBA" id="ARBA00023242"/>
    </source>
</evidence>
<feature type="domain" description="SHSP" evidence="7">
    <location>
        <begin position="308"/>
        <end position="471"/>
    </location>
</feature>
<feature type="region of interest" description="Disordered" evidence="6">
    <location>
        <begin position="43"/>
        <end position="65"/>
    </location>
</feature>
<evidence type="ECO:0000259" key="7">
    <source>
        <dbReference type="PROSITE" id="PS01031"/>
    </source>
</evidence>
<dbReference type="InterPro" id="IPR008978">
    <property type="entry name" value="HSP20-like_chaperone"/>
</dbReference>
<feature type="region of interest" description="Disordered" evidence="6">
    <location>
        <begin position="263"/>
        <end position="304"/>
    </location>
</feature>
<dbReference type="InterPro" id="IPR036431">
    <property type="entry name" value="ARID_dom_sf"/>
</dbReference>
<feature type="compositionally biased region" description="Basic and acidic residues" evidence="6">
    <location>
        <begin position="290"/>
        <end position="304"/>
    </location>
</feature>
<evidence type="ECO:0000256" key="2">
    <source>
        <dbReference type="ARBA" id="ARBA00023125"/>
    </source>
</evidence>
<keyword evidence="4" id="KW-0539">Nucleus</keyword>
<keyword evidence="2" id="KW-0238">DNA-binding</keyword>
<dbReference type="Proteomes" id="UP001234989">
    <property type="component" value="Chromosome 12"/>
</dbReference>
<dbReference type="PANTHER" id="PTHR15348">
    <property type="entry name" value="AT-RICH INTERACTIVE DOMAIN-CONTAINING PROTEIN ARID DOMAIN- CONTAINING PROTEIN DEAD RINGER PROTEIN B-CELL REGULATOR OF IGH TRANSCRIPTION BRIGHT"/>
    <property type="match status" value="1"/>
</dbReference>
<dbReference type="GO" id="GO:0006357">
    <property type="term" value="P:regulation of transcription by RNA polymerase II"/>
    <property type="evidence" value="ECO:0007669"/>
    <property type="project" value="InterPro"/>
</dbReference>
<dbReference type="PANTHER" id="PTHR15348:SF22">
    <property type="entry name" value="ARID DOMAIN-CONTAINING PROTEIN"/>
    <property type="match status" value="1"/>
</dbReference>
<feature type="compositionally biased region" description="Polar residues" evidence="6">
    <location>
        <begin position="267"/>
        <end position="282"/>
    </location>
</feature>
<comment type="similarity">
    <text evidence="5">Belongs to the small heat shock protein (HSP20) family.</text>
</comment>
<dbReference type="AlphaFoldDB" id="A0AAF0V570"/>
<dbReference type="SUPFAM" id="SSF49764">
    <property type="entry name" value="HSP20-like chaperones"/>
    <property type="match status" value="1"/>
</dbReference>
<evidence type="ECO:0000256" key="3">
    <source>
        <dbReference type="ARBA" id="ARBA00023163"/>
    </source>
</evidence>
<gene>
    <name evidence="8" type="ORF">MTR67_050308</name>
</gene>
<evidence type="ECO:0000313" key="8">
    <source>
        <dbReference type="EMBL" id="WMV56923.1"/>
    </source>
</evidence>
<dbReference type="PROSITE" id="PS01031">
    <property type="entry name" value="SHSP"/>
    <property type="match status" value="1"/>
</dbReference>
<dbReference type="Pfam" id="PF01388">
    <property type="entry name" value="ARID"/>
    <property type="match status" value="1"/>
</dbReference>
<dbReference type="CDD" id="cd06464">
    <property type="entry name" value="ACD_sHsps-like"/>
    <property type="match status" value="1"/>
</dbReference>
<dbReference type="InterPro" id="IPR002068">
    <property type="entry name" value="A-crystallin/Hsp20_dom"/>
</dbReference>
<evidence type="ECO:0000256" key="5">
    <source>
        <dbReference type="PROSITE-ProRule" id="PRU00285"/>
    </source>
</evidence>
<keyword evidence="1" id="KW-0805">Transcription regulation</keyword>
<dbReference type="EMBL" id="CP133623">
    <property type="protein sequence ID" value="WMV56923.1"/>
    <property type="molecule type" value="Genomic_DNA"/>
</dbReference>
<dbReference type="CDD" id="cd16100">
    <property type="entry name" value="ARID"/>
    <property type="match status" value="1"/>
</dbReference>
<dbReference type="GO" id="GO:0003677">
    <property type="term" value="F:DNA binding"/>
    <property type="evidence" value="ECO:0007669"/>
    <property type="project" value="UniProtKB-KW"/>
</dbReference>
<dbReference type="GO" id="GO:0005634">
    <property type="term" value="C:nucleus"/>
    <property type="evidence" value="ECO:0007669"/>
    <property type="project" value="TreeGrafter"/>
</dbReference>
<accession>A0AAF0V570</accession>
<evidence type="ECO:0000256" key="6">
    <source>
        <dbReference type="SAM" id="MobiDB-lite"/>
    </source>
</evidence>
<organism evidence="8 9">
    <name type="scientific">Solanum verrucosum</name>
    <dbReference type="NCBI Taxonomy" id="315347"/>
    <lineage>
        <taxon>Eukaryota</taxon>
        <taxon>Viridiplantae</taxon>
        <taxon>Streptophyta</taxon>
        <taxon>Embryophyta</taxon>
        <taxon>Tracheophyta</taxon>
        <taxon>Spermatophyta</taxon>
        <taxon>Magnoliopsida</taxon>
        <taxon>eudicotyledons</taxon>
        <taxon>Gunneridae</taxon>
        <taxon>Pentapetalae</taxon>
        <taxon>asterids</taxon>
        <taxon>lamiids</taxon>
        <taxon>Solanales</taxon>
        <taxon>Solanaceae</taxon>
        <taxon>Solanoideae</taxon>
        <taxon>Solaneae</taxon>
        <taxon>Solanum</taxon>
    </lineage>
</organism>
<evidence type="ECO:0000256" key="1">
    <source>
        <dbReference type="ARBA" id="ARBA00023015"/>
    </source>
</evidence>
<keyword evidence="3" id="KW-0804">Transcription</keyword>
<feature type="non-terminal residue" evidence="8">
    <location>
        <position position="1"/>
    </location>
</feature>
<keyword evidence="9" id="KW-1185">Reference proteome</keyword>
<dbReference type="Gene3D" id="1.10.150.60">
    <property type="entry name" value="ARID DNA-binding domain"/>
    <property type="match status" value="1"/>
</dbReference>
<evidence type="ECO:0000313" key="9">
    <source>
        <dbReference type="Proteomes" id="UP001234989"/>
    </source>
</evidence>
<proteinExistence type="inferred from homology"/>